<dbReference type="EMBL" id="JABSTU010000008">
    <property type="protein sequence ID" value="KAH8023739.1"/>
    <property type="molecule type" value="Genomic_DNA"/>
</dbReference>
<feature type="region of interest" description="Disordered" evidence="1">
    <location>
        <begin position="137"/>
        <end position="177"/>
    </location>
</feature>
<evidence type="ECO:0000313" key="3">
    <source>
        <dbReference type="Proteomes" id="UP000821866"/>
    </source>
</evidence>
<protein>
    <submittedName>
        <fullName evidence="2">Uncharacterized protein</fullName>
    </submittedName>
</protein>
<proteinExistence type="predicted"/>
<organism evidence="2 3">
    <name type="scientific">Rhipicephalus microplus</name>
    <name type="common">Cattle tick</name>
    <name type="synonym">Boophilus microplus</name>
    <dbReference type="NCBI Taxonomy" id="6941"/>
    <lineage>
        <taxon>Eukaryota</taxon>
        <taxon>Metazoa</taxon>
        <taxon>Ecdysozoa</taxon>
        <taxon>Arthropoda</taxon>
        <taxon>Chelicerata</taxon>
        <taxon>Arachnida</taxon>
        <taxon>Acari</taxon>
        <taxon>Parasitiformes</taxon>
        <taxon>Ixodida</taxon>
        <taxon>Ixodoidea</taxon>
        <taxon>Ixodidae</taxon>
        <taxon>Rhipicephalinae</taxon>
        <taxon>Rhipicephalus</taxon>
        <taxon>Boophilus</taxon>
    </lineage>
</organism>
<gene>
    <name evidence="2" type="ORF">HPB51_016478</name>
</gene>
<sequence>MDPCETASVKRDSQRLEERIKAVRVQNEDVSSWQPSIRQDGVKSSSLEAAQHLRWLRQQPGALMEVRWKQVLNPLLKVFDKQRREVQKRIVVLQDAYVPAEIERWLRKGPKFAVPPHISAHELVGLNRDLSVKANQDRDRCLQDAQPATPDTTTKLSPRDVPTLNNHTPPEAAVSFR</sequence>
<dbReference type="AlphaFoldDB" id="A0A9J6DNZ7"/>
<accession>A0A9J6DNZ7</accession>
<evidence type="ECO:0000256" key="1">
    <source>
        <dbReference type="SAM" id="MobiDB-lite"/>
    </source>
</evidence>
<reference evidence="2" key="1">
    <citation type="journal article" date="2020" name="Cell">
        <title>Large-Scale Comparative Analyses of Tick Genomes Elucidate Their Genetic Diversity and Vector Capacities.</title>
        <authorList>
            <consortium name="Tick Genome and Microbiome Consortium (TIGMIC)"/>
            <person name="Jia N."/>
            <person name="Wang J."/>
            <person name="Shi W."/>
            <person name="Du L."/>
            <person name="Sun Y."/>
            <person name="Zhan W."/>
            <person name="Jiang J.F."/>
            <person name="Wang Q."/>
            <person name="Zhang B."/>
            <person name="Ji P."/>
            <person name="Bell-Sakyi L."/>
            <person name="Cui X.M."/>
            <person name="Yuan T.T."/>
            <person name="Jiang B.G."/>
            <person name="Yang W.F."/>
            <person name="Lam T.T."/>
            <person name="Chang Q.C."/>
            <person name="Ding S.J."/>
            <person name="Wang X.J."/>
            <person name="Zhu J.G."/>
            <person name="Ruan X.D."/>
            <person name="Zhao L."/>
            <person name="Wei J.T."/>
            <person name="Ye R.Z."/>
            <person name="Que T.C."/>
            <person name="Du C.H."/>
            <person name="Zhou Y.H."/>
            <person name="Cheng J.X."/>
            <person name="Dai P.F."/>
            <person name="Guo W.B."/>
            <person name="Han X.H."/>
            <person name="Huang E.J."/>
            <person name="Li L.F."/>
            <person name="Wei W."/>
            <person name="Gao Y.C."/>
            <person name="Liu J.Z."/>
            <person name="Shao H.Z."/>
            <person name="Wang X."/>
            <person name="Wang C.C."/>
            <person name="Yang T.C."/>
            <person name="Huo Q.B."/>
            <person name="Li W."/>
            <person name="Chen H.Y."/>
            <person name="Chen S.E."/>
            <person name="Zhou L.G."/>
            <person name="Ni X.B."/>
            <person name="Tian J.H."/>
            <person name="Sheng Y."/>
            <person name="Liu T."/>
            <person name="Pan Y.S."/>
            <person name="Xia L.Y."/>
            <person name="Li J."/>
            <person name="Zhao F."/>
            <person name="Cao W.C."/>
        </authorList>
    </citation>
    <scope>NUCLEOTIDE SEQUENCE</scope>
    <source>
        <strain evidence="2">Rmic-2018</strain>
    </source>
</reference>
<reference evidence="2" key="2">
    <citation type="submission" date="2021-09" db="EMBL/GenBank/DDBJ databases">
        <authorList>
            <person name="Jia N."/>
            <person name="Wang J."/>
            <person name="Shi W."/>
            <person name="Du L."/>
            <person name="Sun Y."/>
            <person name="Zhan W."/>
            <person name="Jiang J."/>
            <person name="Wang Q."/>
            <person name="Zhang B."/>
            <person name="Ji P."/>
            <person name="Sakyi L.B."/>
            <person name="Cui X."/>
            <person name="Yuan T."/>
            <person name="Jiang B."/>
            <person name="Yang W."/>
            <person name="Lam T.T.-Y."/>
            <person name="Chang Q."/>
            <person name="Ding S."/>
            <person name="Wang X."/>
            <person name="Zhu J."/>
            <person name="Ruan X."/>
            <person name="Zhao L."/>
            <person name="Wei J."/>
            <person name="Que T."/>
            <person name="Du C."/>
            <person name="Cheng J."/>
            <person name="Dai P."/>
            <person name="Han X."/>
            <person name="Huang E."/>
            <person name="Gao Y."/>
            <person name="Liu J."/>
            <person name="Shao H."/>
            <person name="Ye R."/>
            <person name="Li L."/>
            <person name="Wei W."/>
            <person name="Wang X."/>
            <person name="Wang C."/>
            <person name="Huo Q."/>
            <person name="Li W."/>
            <person name="Guo W."/>
            <person name="Chen H."/>
            <person name="Chen S."/>
            <person name="Zhou L."/>
            <person name="Zhou L."/>
            <person name="Ni X."/>
            <person name="Tian J."/>
            <person name="Zhou Y."/>
            <person name="Sheng Y."/>
            <person name="Liu T."/>
            <person name="Pan Y."/>
            <person name="Xia L."/>
            <person name="Li J."/>
            <person name="Zhao F."/>
            <person name="Cao W."/>
        </authorList>
    </citation>
    <scope>NUCLEOTIDE SEQUENCE</scope>
    <source>
        <strain evidence="2">Rmic-2018</strain>
        <tissue evidence="2">Larvae</tissue>
    </source>
</reference>
<name>A0A9J6DNZ7_RHIMP</name>
<comment type="caution">
    <text evidence="2">The sequence shown here is derived from an EMBL/GenBank/DDBJ whole genome shotgun (WGS) entry which is preliminary data.</text>
</comment>
<dbReference type="Proteomes" id="UP000821866">
    <property type="component" value="Chromosome 6"/>
</dbReference>
<evidence type="ECO:0000313" key="2">
    <source>
        <dbReference type="EMBL" id="KAH8023739.1"/>
    </source>
</evidence>
<keyword evidence="3" id="KW-1185">Reference proteome</keyword>